<protein>
    <recommendedName>
        <fullName evidence="5">Bifunctional diguanylate cyclase/phosphodiesterase</fullName>
    </recommendedName>
</protein>
<dbReference type="PROSITE" id="PS50883">
    <property type="entry name" value="EAL"/>
    <property type="match status" value="1"/>
</dbReference>
<dbReference type="AlphaFoldDB" id="A0A0I9TX68"/>
<proteinExistence type="predicted"/>
<dbReference type="CDD" id="cd01948">
    <property type="entry name" value="EAL"/>
    <property type="match status" value="1"/>
</dbReference>
<sequence>MHNDSPPDRLDQLVTVVANQLMTADAATSVEVSRRVLAYLVDQLGVDASLLRHNDHDIRATRLVAEWPPRPDVPDPDPLGVIYFADADPVFALCEHAKEPQVFRPEPATDDYQRRIEEARGIPASSVAAVPLVSGDITTGVLVFVKFGDREWNEAELNALMAIATLFAQVQARVAAEAQLRYLADHDDLTGLHNRRALLQHLERILALGQPGPVAALLLDLDRLKAVNDYLGHSAGDQFIQAFAQRIRDAFVDESLIARLGGDQFVVILASPMSADAAEPLAERLRDQFTEHIAIGGEVLTRTVSIGVASATPGQDTPSDLLRWAGQAVLASKQVGGNSVAVFSADMSIEAELRNDVELHLRHGIESDALRLVYLPEVDLRTGDIVGVEALVRWQHPTRGLLSPDSFIPVAESINLTGELDRWVFKTACKEFAGWRSNGLGDDVLLRVNVSPGQLVTGGFVDFVADAIAQSDLDASYVCLEITENVVVEDLYTARATLAGLKDVGVQIAIDDFGTGYSAMSLLQTLPIDTLKIDKSFVRQLGTNASDSVIVCGIMVFAEGFQLDVVAEGVETEVAARALLAHGCHRAQGFLFSRPVPGEAMRRMLSTRRLPLTYTPPLTVQ</sequence>
<dbReference type="InterPro" id="IPR029787">
    <property type="entry name" value="Nucleotide_cyclase"/>
</dbReference>
<dbReference type="InterPro" id="IPR000160">
    <property type="entry name" value="GGDEF_dom"/>
</dbReference>
<dbReference type="PROSITE" id="PS50887">
    <property type="entry name" value="GGDEF"/>
    <property type="match status" value="1"/>
</dbReference>
<dbReference type="CDD" id="cd01949">
    <property type="entry name" value="GGDEF"/>
    <property type="match status" value="1"/>
</dbReference>
<dbReference type="PATRIC" id="fig|29311.18.peg.123"/>
<dbReference type="SUPFAM" id="SSF55781">
    <property type="entry name" value="GAF domain-like"/>
    <property type="match status" value="1"/>
</dbReference>
<dbReference type="PANTHER" id="PTHR44757">
    <property type="entry name" value="DIGUANYLATE CYCLASE DGCP"/>
    <property type="match status" value="1"/>
</dbReference>
<dbReference type="Pfam" id="PF01590">
    <property type="entry name" value="GAF"/>
    <property type="match status" value="1"/>
</dbReference>
<organism evidence="3 4">
    <name type="scientific">Mycobacterium haemophilum</name>
    <dbReference type="NCBI Taxonomy" id="29311"/>
    <lineage>
        <taxon>Bacteria</taxon>
        <taxon>Bacillati</taxon>
        <taxon>Actinomycetota</taxon>
        <taxon>Actinomycetes</taxon>
        <taxon>Mycobacteriales</taxon>
        <taxon>Mycobacteriaceae</taxon>
        <taxon>Mycobacterium</taxon>
    </lineage>
</organism>
<dbReference type="Proteomes" id="UP000036334">
    <property type="component" value="Unassembled WGS sequence"/>
</dbReference>
<dbReference type="SUPFAM" id="SSF55073">
    <property type="entry name" value="Nucleotide cyclase"/>
    <property type="match status" value="1"/>
</dbReference>
<dbReference type="OrthoDB" id="23692at2"/>
<dbReference type="SMART" id="SM00065">
    <property type="entry name" value="GAF"/>
    <property type="match status" value="1"/>
</dbReference>
<dbReference type="InterPro" id="IPR035919">
    <property type="entry name" value="EAL_sf"/>
</dbReference>
<accession>A0A0I9TX68</accession>
<gene>
    <name evidence="3" type="ORF">ABH38_00575</name>
</gene>
<dbReference type="Gene3D" id="3.20.20.450">
    <property type="entry name" value="EAL domain"/>
    <property type="match status" value="1"/>
</dbReference>
<feature type="domain" description="GGDEF" evidence="2">
    <location>
        <begin position="212"/>
        <end position="345"/>
    </location>
</feature>
<evidence type="ECO:0000313" key="4">
    <source>
        <dbReference type="Proteomes" id="UP000036334"/>
    </source>
</evidence>
<dbReference type="InterPro" id="IPR043128">
    <property type="entry name" value="Rev_trsase/Diguanyl_cyclase"/>
</dbReference>
<reference evidence="3 4" key="1">
    <citation type="submission" date="2015-05" db="EMBL/GenBank/DDBJ databases">
        <title>Genome sequence of Mycobacterium haemophilum.</title>
        <authorList>
            <person name="Greninger A.L."/>
            <person name="Cunningham G."/>
            <person name="Miller S."/>
        </authorList>
    </citation>
    <scope>NUCLEOTIDE SEQUENCE [LARGE SCALE GENOMIC DNA]</scope>
    <source>
        <strain evidence="4">UC1</strain>
    </source>
</reference>
<dbReference type="RefSeq" id="WP_047313113.1">
    <property type="nucleotide sequence ID" value="NZ_LDPQ01000001.1"/>
</dbReference>
<keyword evidence="4" id="KW-1185">Reference proteome</keyword>
<evidence type="ECO:0000259" key="1">
    <source>
        <dbReference type="PROSITE" id="PS50883"/>
    </source>
</evidence>
<evidence type="ECO:0008006" key="5">
    <source>
        <dbReference type="Google" id="ProtNLM"/>
    </source>
</evidence>
<dbReference type="EMBL" id="LDPR01000001">
    <property type="protein sequence ID" value="KLO38916.1"/>
    <property type="molecule type" value="Genomic_DNA"/>
</dbReference>
<evidence type="ECO:0000313" key="3">
    <source>
        <dbReference type="EMBL" id="KLO38916.1"/>
    </source>
</evidence>
<dbReference type="STRING" id="1202450.B586_16035"/>
<dbReference type="SMART" id="SM00267">
    <property type="entry name" value="GGDEF"/>
    <property type="match status" value="1"/>
</dbReference>
<evidence type="ECO:0000259" key="2">
    <source>
        <dbReference type="PROSITE" id="PS50887"/>
    </source>
</evidence>
<dbReference type="Gene3D" id="3.30.450.40">
    <property type="match status" value="1"/>
</dbReference>
<dbReference type="InterPro" id="IPR029016">
    <property type="entry name" value="GAF-like_dom_sf"/>
</dbReference>
<dbReference type="InterPro" id="IPR003018">
    <property type="entry name" value="GAF"/>
</dbReference>
<dbReference type="Pfam" id="PF00990">
    <property type="entry name" value="GGDEF"/>
    <property type="match status" value="1"/>
</dbReference>
<comment type="caution">
    <text evidence="3">The sequence shown here is derived from an EMBL/GenBank/DDBJ whole genome shotgun (WGS) entry which is preliminary data.</text>
</comment>
<dbReference type="SMART" id="SM00052">
    <property type="entry name" value="EAL"/>
    <property type="match status" value="1"/>
</dbReference>
<dbReference type="PANTHER" id="PTHR44757:SF2">
    <property type="entry name" value="BIOFILM ARCHITECTURE MAINTENANCE PROTEIN MBAA"/>
    <property type="match status" value="1"/>
</dbReference>
<dbReference type="NCBIfam" id="TIGR00254">
    <property type="entry name" value="GGDEF"/>
    <property type="match status" value="1"/>
</dbReference>
<feature type="domain" description="EAL" evidence="1">
    <location>
        <begin position="354"/>
        <end position="609"/>
    </location>
</feature>
<dbReference type="InterPro" id="IPR052155">
    <property type="entry name" value="Biofilm_reg_signaling"/>
</dbReference>
<dbReference type="SUPFAM" id="SSF141868">
    <property type="entry name" value="EAL domain-like"/>
    <property type="match status" value="1"/>
</dbReference>
<dbReference type="Pfam" id="PF00563">
    <property type="entry name" value="EAL"/>
    <property type="match status" value="1"/>
</dbReference>
<dbReference type="Gene3D" id="3.30.70.270">
    <property type="match status" value="1"/>
</dbReference>
<dbReference type="InterPro" id="IPR001633">
    <property type="entry name" value="EAL_dom"/>
</dbReference>
<name>A0A0I9TX68_9MYCO</name>